<gene>
    <name evidence="2" type="ORF">POTOM_050959</name>
</gene>
<evidence type="ECO:0000313" key="3">
    <source>
        <dbReference type="Proteomes" id="UP000886885"/>
    </source>
</evidence>
<dbReference type="AlphaFoldDB" id="A0A8X8C8I5"/>
<protein>
    <submittedName>
        <fullName evidence="2">Uncharacterized protein</fullName>
    </submittedName>
</protein>
<organism evidence="2 3">
    <name type="scientific">Populus tomentosa</name>
    <name type="common">Chinese white poplar</name>
    <dbReference type="NCBI Taxonomy" id="118781"/>
    <lineage>
        <taxon>Eukaryota</taxon>
        <taxon>Viridiplantae</taxon>
        <taxon>Streptophyta</taxon>
        <taxon>Embryophyta</taxon>
        <taxon>Tracheophyta</taxon>
        <taxon>Spermatophyta</taxon>
        <taxon>Magnoliopsida</taxon>
        <taxon>eudicotyledons</taxon>
        <taxon>Gunneridae</taxon>
        <taxon>Pentapetalae</taxon>
        <taxon>rosids</taxon>
        <taxon>fabids</taxon>
        <taxon>Malpighiales</taxon>
        <taxon>Salicaceae</taxon>
        <taxon>Saliceae</taxon>
        <taxon>Populus</taxon>
    </lineage>
</organism>
<dbReference type="PANTHER" id="PTHR35315">
    <property type="entry name" value="ACI13"/>
    <property type="match status" value="1"/>
</dbReference>
<reference evidence="2" key="1">
    <citation type="journal article" date="2020" name="bioRxiv">
        <title>Hybrid origin of Populus tomentosa Carr. identified through genome sequencing and phylogenomic analysis.</title>
        <authorList>
            <person name="An X."/>
            <person name="Gao K."/>
            <person name="Chen Z."/>
            <person name="Li J."/>
            <person name="Yang X."/>
            <person name="Yang X."/>
            <person name="Zhou J."/>
            <person name="Guo T."/>
            <person name="Zhao T."/>
            <person name="Huang S."/>
            <person name="Miao D."/>
            <person name="Khan W.U."/>
            <person name="Rao P."/>
            <person name="Ye M."/>
            <person name="Lei B."/>
            <person name="Liao W."/>
            <person name="Wang J."/>
            <person name="Ji L."/>
            <person name="Li Y."/>
            <person name="Guo B."/>
            <person name="Mustafa N.S."/>
            <person name="Li S."/>
            <person name="Yun Q."/>
            <person name="Keller S.R."/>
            <person name="Mao J."/>
            <person name="Zhang R."/>
            <person name="Strauss S.H."/>
        </authorList>
    </citation>
    <scope>NUCLEOTIDE SEQUENCE</scope>
    <source>
        <strain evidence="2">GM15</strain>
        <tissue evidence="2">Leaf</tissue>
    </source>
</reference>
<evidence type="ECO:0000256" key="1">
    <source>
        <dbReference type="SAM" id="MobiDB-lite"/>
    </source>
</evidence>
<evidence type="ECO:0000313" key="2">
    <source>
        <dbReference type="EMBL" id="KAG6746419.1"/>
    </source>
</evidence>
<name>A0A8X8C8I5_POPTO</name>
<keyword evidence="3" id="KW-1185">Reference proteome</keyword>
<accession>A0A8X8C8I5</accession>
<sequence length="111" mass="12612">MSSSTNPSTMFKPEIGPDGLPREAPVIAYTEKIIEEEQLQLRKYIEENYSKIRDVERELGNLTLEMKLTAGPKKAGWYVCFHKVVFTIVYSNFADFDVGFVDGGVWMKLSA</sequence>
<dbReference type="PANTHER" id="PTHR35315:SF1">
    <property type="entry name" value="RAB6-INTERACTING GOLGIN"/>
    <property type="match status" value="1"/>
</dbReference>
<proteinExistence type="predicted"/>
<dbReference type="EMBL" id="JAAWWB010000030">
    <property type="protein sequence ID" value="KAG6746419.1"/>
    <property type="molecule type" value="Genomic_DNA"/>
</dbReference>
<comment type="caution">
    <text evidence="2">The sequence shown here is derived from an EMBL/GenBank/DDBJ whole genome shotgun (WGS) entry which is preliminary data.</text>
</comment>
<dbReference type="Proteomes" id="UP000886885">
    <property type="component" value="Chromosome 15D"/>
</dbReference>
<dbReference type="OrthoDB" id="543227at2759"/>
<feature type="region of interest" description="Disordered" evidence="1">
    <location>
        <begin position="1"/>
        <end position="22"/>
    </location>
</feature>